<comment type="caution">
    <text evidence="1">The sequence shown here is derived from an EMBL/GenBank/DDBJ whole genome shotgun (WGS) entry which is preliminary data.</text>
</comment>
<dbReference type="RefSeq" id="WP_139672559.1">
    <property type="nucleotide sequence ID" value="NZ_VDMN01000001.1"/>
</dbReference>
<protein>
    <submittedName>
        <fullName evidence="1">Uncharacterized protein</fullName>
    </submittedName>
</protein>
<dbReference type="AlphaFoldDB" id="A0A5C4XPH1"/>
<gene>
    <name evidence="1" type="ORF">FHP24_02840</name>
</gene>
<sequence length="95" mass="10584">MADIIAEVKSVTAANGWFFGKSYLRTEPLSAYDAVVVFAQVIVFDDQYPTLGTKQRLVPLNAENYSNLGDIVGNTVTDEETEIFYVTQFLPPEDD</sequence>
<evidence type="ECO:0000313" key="1">
    <source>
        <dbReference type="EMBL" id="TNM65237.1"/>
    </source>
</evidence>
<dbReference type="Proteomes" id="UP000311605">
    <property type="component" value="Unassembled WGS sequence"/>
</dbReference>
<proteinExistence type="predicted"/>
<dbReference type="EMBL" id="VDMN01000001">
    <property type="protein sequence ID" value="TNM65237.1"/>
    <property type="molecule type" value="Genomic_DNA"/>
</dbReference>
<reference evidence="1 2" key="1">
    <citation type="submission" date="2019-06" db="EMBL/GenBank/DDBJ databases">
        <title>The draft genome of Rhizobium smilacinae PTYR-5.</title>
        <authorList>
            <person name="Liu L."/>
            <person name="Li L."/>
            <person name="Zhang X."/>
        </authorList>
    </citation>
    <scope>NUCLEOTIDE SEQUENCE [LARGE SCALE GENOMIC DNA]</scope>
    <source>
        <strain evidence="1 2">PTYR-5</strain>
    </source>
</reference>
<accession>A0A5C4XPH1</accession>
<evidence type="ECO:0000313" key="2">
    <source>
        <dbReference type="Proteomes" id="UP000311605"/>
    </source>
</evidence>
<organism evidence="1 2">
    <name type="scientific">Aliirhizobium smilacinae</name>
    <dbReference type="NCBI Taxonomy" id="1395944"/>
    <lineage>
        <taxon>Bacteria</taxon>
        <taxon>Pseudomonadati</taxon>
        <taxon>Pseudomonadota</taxon>
        <taxon>Alphaproteobacteria</taxon>
        <taxon>Hyphomicrobiales</taxon>
        <taxon>Rhizobiaceae</taxon>
        <taxon>Aliirhizobium</taxon>
    </lineage>
</organism>
<keyword evidence="2" id="KW-1185">Reference proteome</keyword>
<name>A0A5C4XPH1_9HYPH</name>